<dbReference type="SUPFAM" id="SSF55154">
    <property type="entry name" value="CYTH-like phosphatases"/>
    <property type="match status" value="1"/>
</dbReference>
<keyword evidence="3" id="KW-1185">Reference proteome</keyword>
<evidence type="ECO:0000259" key="1">
    <source>
        <dbReference type="PROSITE" id="PS51707"/>
    </source>
</evidence>
<feature type="domain" description="CYTH" evidence="1">
    <location>
        <begin position="4"/>
        <end position="181"/>
    </location>
</feature>
<dbReference type="AlphaFoldDB" id="A0A6N4TJN0"/>
<dbReference type="CDD" id="cd07762">
    <property type="entry name" value="CYTH-like_Pase_1"/>
    <property type="match status" value="1"/>
</dbReference>
<protein>
    <submittedName>
        <fullName evidence="2">Adenylate cyclase</fullName>
    </submittedName>
</protein>
<dbReference type="InterPro" id="IPR009195">
    <property type="entry name" value="Uncharacterised_YjbK"/>
</dbReference>
<dbReference type="Gene3D" id="2.40.320.10">
    <property type="entry name" value="Hypothetical Protein Pfu-838710-001"/>
    <property type="match status" value="1"/>
</dbReference>
<dbReference type="EMBL" id="AP019695">
    <property type="protein sequence ID" value="BBK23240.1"/>
    <property type="molecule type" value="Genomic_DNA"/>
</dbReference>
<dbReference type="Pfam" id="PF01928">
    <property type="entry name" value="CYTH"/>
    <property type="match status" value="1"/>
</dbReference>
<dbReference type="InterPro" id="IPR023577">
    <property type="entry name" value="CYTH_domain"/>
</dbReference>
<sequence length="181" mass="21365">MNKNIEKEYKVLLTKEQFEKLLSNYPNAVFKTQCNTYYDTDTHCIQKKKGAMRIRQFNDKFIFTLKMHSNDGLLEFEKEVNENSLNSFQDVEIQNLLDKFHINGNLIELTTLCTQRATIETEFAEICFDISSYNGCTDYEIEYEYKKEHDGLSIFQDILKDVHITYTSNCKSKIQRALESF</sequence>
<evidence type="ECO:0000313" key="2">
    <source>
        <dbReference type="EMBL" id="BBK23240.1"/>
    </source>
</evidence>
<dbReference type="KEGG" id="aarg:Aargi30884_21430"/>
<dbReference type="PROSITE" id="PS51707">
    <property type="entry name" value="CYTH"/>
    <property type="match status" value="1"/>
</dbReference>
<gene>
    <name evidence="2" type="ORF">Aargi30884_21430</name>
</gene>
<proteinExistence type="predicted"/>
<dbReference type="RefSeq" id="WP_118277280.1">
    <property type="nucleotide sequence ID" value="NZ_AP019695.1"/>
</dbReference>
<evidence type="ECO:0000313" key="3">
    <source>
        <dbReference type="Proteomes" id="UP000464754"/>
    </source>
</evidence>
<dbReference type="Proteomes" id="UP000464754">
    <property type="component" value="Chromosome"/>
</dbReference>
<accession>A0A6N4TJN0</accession>
<reference evidence="3" key="1">
    <citation type="submission" date="2019-05" db="EMBL/GenBank/DDBJ databases">
        <title>Complete genome sequencing of Absiella argi strain JCM 30884.</title>
        <authorList>
            <person name="Sakamoto M."/>
            <person name="Murakami T."/>
            <person name="Mori H."/>
        </authorList>
    </citation>
    <scope>NUCLEOTIDE SEQUENCE [LARGE SCALE GENOMIC DNA]</scope>
    <source>
        <strain evidence="3">JCM 30884</strain>
    </source>
</reference>
<organism evidence="2 3">
    <name type="scientific">Amedibacterium intestinale</name>
    <dbReference type="NCBI Taxonomy" id="2583452"/>
    <lineage>
        <taxon>Bacteria</taxon>
        <taxon>Bacillati</taxon>
        <taxon>Bacillota</taxon>
        <taxon>Erysipelotrichia</taxon>
        <taxon>Erysipelotrichales</taxon>
        <taxon>Erysipelotrichaceae</taxon>
        <taxon>Amedibacterium</taxon>
    </lineage>
</organism>
<dbReference type="InterPro" id="IPR033469">
    <property type="entry name" value="CYTH-like_dom_sf"/>
</dbReference>
<name>A0A6N4TJN0_9FIRM</name>